<dbReference type="EMBL" id="QUAH01000005">
    <property type="protein sequence ID" value="RFT16125.1"/>
    <property type="molecule type" value="Genomic_DNA"/>
</dbReference>
<comment type="caution">
    <text evidence="2">The sequence shown here is derived from an EMBL/GenBank/DDBJ whole genome shotgun (WGS) entry which is preliminary data.</text>
</comment>
<evidence type="ECO:0008006" key="4">
    <source>
        <dbReference type="Google" id="ProtNLM"/>
    </source>
</evidence>
<reference evidence="2 3" key="1">
    <citation type="submission" date="2018-08" db="EMBL/GenBank/DDBJ databases">
        <title>Genome analysis of the thermophilic bacterium of the candidate phylum Aminicenantes from deep subsurface aquifer revealed its physiology and ecological role.</title>
        <authorList>
            <person name="Kadnikov V.V."/>
            <person name="Mardanov A.V."/>
            <person name="Beletsky A.V."/>
            <person name="Karnachuk O.V."/>
            <person name="Ravin N.V."/>
        </authorList>
    </citation>
    <scope>NUCLEOTIDE SEQUENCE [LARGE SCALE GENOMIC DNA]</scope>
    <source>
        <strain evidence="2">BY38</strain>
    </source>
</reference>
<dbReference type="Pfam" id="PF09858">
    <property type="entry name" value="DUF2085"/>
    <property type="match status" value="1"/>
</dbReference>
<sequence length="163" mass="18461">MNRTQSLFWLGTIFLSGLILAGTFLAPLLQEKNPAWSAFIYHLFSSVCHQKVERSFFWLDRPLAVCSRCLGFYAGFFISALSYPLWSRRLVRWLESRPSLILVAAIPLIVDATGGLLGLWWTPLGIRLASGILWAAFLPAFWFRALAELNRTKKSATDRKPLA</sequence>
<feature type="transmembrane region" description="Helical" evidence="1">
    <location>
        <begin position="98"/>
        <end position="122"/>
    </location>
</feature>
<protein>
    <recommendedName>
        <fullName evidence="4">DUF2085 domain-containing protein</fullName>
    </recommendedName>
</protein>
<feature type="transmembrane region" description="Helical" evidence="1">
    <location>
        <begin position="128"/>
        <end position="147"/>
    </location>
</feature>
<evidence type="ECO:0000256" key="1">
    <source>
        <dbReference type="SAM" id="Phobius"/>
    </source>
</evidence>
<dbReference type="AlphaFoldDB" id="A0A3E2BMZ3"/>
<feature type="transmembrane region" description="Helical" evidence="1">
    <location>
        <begin position="62"/>
        <end position="86"/>
    </location>
</feature>
<keyword evidence="1" id="KW-0812">Transmembrane</keyword>
<keyword evidence="1" id="KW-0472">Membrane</keyword>
<proteinExistence type="predicted"/>
<evidence type="ECO:0000313" key="3">
    <source>
        <dbReference type="Proteomes" id="UP000257323"/>
    </source>
</evidence>
<accession>A0A3E2BMZ3</accession>
<keyword evidence="1" id="KW-1133">Transmembrane helix</keyword>
<name>A0A3E2BMZ3_9BACT</name>
<evidence type="ECO:0000313" key="2">
    <source>
        <dbReference type="EMBL" id="RFT16125.1"/>
    </source>
</evidence>
<organism evidence="2 3">
    <name type="scientific">Candidatus Saccharicenans subterraneus</name>
    <dbReference type="NCBI Taxonomy" id="2508984"/>
    <lineage>
        <taxon>Bacteria</taxon>
        <taxon>Candidatus Aminicenantota</taxon>
        <taxon>Candidatus Aminicenantia</taxon>
        <taxon>Candidatus Aminicenantales</taxon>
        <taxon>Candidatus Saccharicenantaceae</taxon>
        <taxon>Candidatus Saccharicenans</taxon>
    </lineage>
</organism>
<dbReference type="Proteomes" id="UP000257323">
    <property type="component" value="Unassembled WGS sequence"/>
</dbReference>
<gene>
    <name evidence="2" type="ORF">OP8BY_2131</name>
</gene>
<feature type="transmembrane region" description="Helical" evidence="1">
    <location>
        <begin position="7"/>
        <end position="29"/>
    </location>
</feature>
<dbReference type="InterPro" id="IPR019206">
    <property type="entry name" value="DUF2085_TM"/>
</dbReference>